<evidence type="ECO:0000256" key="4">
    <source>
        <dbReference type="ARBA" id="ARBA00024331"/>
    </source>
</evidence>
<comment type="caution">
    <text evidence="5">The sequence shown here is derived from an EMBL/GenBank/DDBJ whole genome shotgun (WGS) entry which is preliminary data.</text>
</comment>
<dbReference type="InterPro" id="IPR013785">
    <property type="entry name" value="Aldolase_TIM"/>
</dbReference>
<dbReference type="InterPro" id="IPR000652">
    <property type="entry name" value="Triosephosphate_isomerase"/>
</dbReference>
<protein>
    <submittedName>
        <fullName evidence="5">Uncharacterized protein</fullName>
    </submittedName>
</protein>
<evidence type="ECO:0000313" key="5">
    <source>
        <dbReference type="EMBL" id="KAK8535998.1"/>
    </source>
</evidence>
<evidence type="ECO:0000256" key="3">
    <source>
        <dbReference type="ARBA" id="ARBA00023235"/>
    </source>
</evidence>
<dbReference type="SUPFAM" id="SSF51351">
    <property type="entry name" value="Triosephosphate isomerase (TIM)"/>
    <property type="match status" value="2"/>
</dbReference>
<name>A0ABR2DDJ1_9ROSI</name>
<evidence type="ECO:0000256" key="1">
    <source>
        <dbReference type="ARBA" id="ARBA00007422"/>
    </source>
</evidence>
<dbReference type="PANTHER" id="PTHR21139">
    <property type="entry name" value="TRIOSEPHOSPHATE ISOMERASE"/>
    <property type="match status" value="1"/>
</dbReference>
<comment type="similarity">
    <text evidence="1">Belongs to the triosephosphate isomerase family.</text>
</comment>
<dbReference type="Pfam" id="PF00121">
    <property type="entry name" value="TIM"/>
    <property type="match status" value="1"/>
</dbReference>
<organism evidence="5 6">
    <name type="scientific">Hibiscus sabdariffa</name>
    <name type="common">roselle</name>
    <dbReference type="NCBI Taxonomy" id="183260"/>
    <lineage>
        <taxon>Eukaryota</taxon>
        <taxon>Viridiplantae</taxon>
        <taxon>Streptophyta</taxon>
        <taxon>Embryophyta</taxon>
        <taxon>Tracheophyta</taxon>
        <taxon>Spermatophyta</taxon>
        <taxon>Magnoliopsida</taxon>
        <taxon>eudicotyledons</taxon>
        <taxon>Gunneridae</taxon>
        <taxon>Pentapetalae</taxon>
        <taxon>rosids</taxon>
        <taxon>malvids</taxon>
        <taxon>Malvales</taxon>
        <taxon>Malvaceae</taxon>
        <taxon>Malvoideae</taxon>
        <taxon>Hibiscus</taxon>
    </lineage>
</organism>
<dbReference type="EMBL" id="JBBPBM010000029">
    <property type="protein sequence ID" value="KAK8535998.1"/>
    <property type="molecule type" value="Genomic_DNA"/>
</dbReference>
<sequence>MINDEDGSRIGEVRNGKVATTSKVQEVHCELRECLSENVGADVAASIGFGIIYEGSVNGAKCQKLIEQYDVDIPWVIFGHCEQRVLFNQSNGFAGDKVVYAFSQVLKVNDYIGGTLKRPLLVHMFDERLPQINAASTVYSSGQGNEFKKFLNVFNGVWVNEYNFHGILIPSFDPGGNDTALGSSHDILNACIRFYNSDYLTLQQYKQENYLARPLSATLSLSK</sequence>
<dbReference type="InterPro" id="IPR035990">
    <property type="entry name" value="TIM_sf"/>
</dbReference>
<keyword evidence="6" id="KW-1185">Reference proteome</keyword>
<comment type="pathway">
    <text evidence="4">Carbohydrate biosynthesis.</text>
</comment>
<dbReference type="Gene3D" id="3.20.20.70">
    <property type="entry name" value="Aldolase class I"/>
    <property type="match status" value="2"/>
</dbReference>
<gene>
    <name evidence="5" type="ORF">V6N12_012661</name>
</gene>
<accession>A0ABR2DDJ1</accession>
<evidence type="ECO:0000256" key="2">
    <source>
        <dbReference type="ARBA" id="ARBA00011738"/>
    </source>
</evidence>
<keyword evidence="3" id="KW-0413">Isomerase</keyword>
<dbReference type="PANTHER" id="PTHR21139:SF37">
    <property type="entry name" value="OS01G0841600 PROTEIN"/>
    <property type="match status" value="1"/>
</dbReference>
<comment type="subunit">
    <text evidence="2">Homodimer.</text>
</comment>
<reference evidence="5 6" key="1">
    <citation type="journal article" date="2024" name="G3 (Bethesda)">
        <title>Genome assembly of Hibiscus sabdariffa L. provides insights into metabolisms of medicinal natural products.</title>
        <authorList>
            <person name="Kim T."/>
        </authorList>
    </citation>
    <scope>NUCLEOTIDE SEQUENCE [LARGE SCALE GENOMIC DNA]</scope>
    <source>
        <strain evidence="5">TK-2024</strain>
        <tissue evidence="5">Old leaves</tissue>
    </source>
</reference>
<dbReference type="PROSITE" id="PS51440">
    <property type="entry name" value="TIM_2"/>
    <property type="match status" value="1"/>
</dbReference>
<proteinExistence type="inferred from homology"/>
<dbReference type="Proteomes" id="UP001472677">
    <property type="component" value="Unassembled WGS sequence"/>
</dbReference>
<evidence type="ECO:0000313" key="6">
    <source>
        <dbReference type="Proteomes" id="UP001472677"/>
    </source>
</evidence>